<dbReference type="InterPro" id="IPR036465">
    <property type="entry name" value="vWFA_dom_sf"/>
</dbReference>
<dbReference type="Gene3D" id="3.40.50.410">
    <property type="entry name" value="von Willebrand factor, type A domain"/>
    <property type="match status" value="1"/>
</dbReference>
<keyword evidence="4" id="KW-1185">Reference proteome</keyword>
<dbReference type="STRING" id="619304.SAMN05421760_106194"/>
<keyword evidence="1" id="KW-0812">Transmembrane</keyword>
<reference evidence="4" key="1">
    <citation type="submission" date="2017-01" db="EMBL/GenBank/DDBJ databases">
        <authorList>
            <person name="Varghese N."/>
            <person name="Submissions S."/>
        </authorList>
    </citation>
    <scope>NUCLEOTIDE SEQUENCE [LARGE SCALE GENOMIC DNA]</scope>
    <source>
        <strain evidence="4">DSM 22306</strain>
    </source>
</reference>
<protein>
    <submittedName>
        <fullName evidence="3">Ca-activated chloride channel family protein</fullName>
    </submittedName>
</protein>
<feature type="domain" description="VWFA" evidence="2">
    <location>
        <begin position="93"/>
        <end position="289"/>
    </location>
</feature>
<dbReference type="SUPFAM" id="SSF53300">
    <property type="entry name" value="vWA-like"/>
    <property type="match status" value="1"/>
</dbReference>
<name>A0A1N7MM73_9GAMM</name>
<evidence type="ECO:0000259" key="2">
    <source>
        <dbReference type="PROSITE" id="PS50234"/>
    </source>
</evidence>
<dbReference type="PANTHER" id="PTHR22550">
    <property type="entry name" value="SPORE GERMINATION PROTEIN"/>
    <property type="match status" value="1"/>
</dbReference>
<dbReference type="CDD" id="cd01467">
    <property type="entry name" value="vWA_BatA_type"/>
    <property type="match status" value="1"/>
</dbReference>
<organism evidence="3 4">
    <name type="scientific">Neptunomonas antarctica</name>
    <dbReference type="NCBI Taxonomy" id="619304"/>
    <lineage>
        <taxon>Bacteria</taxon>
        <taxon>Pseudomonadati</taxon>
        <taxon>Pseudomonadota</taxon>
        <taxon>Gammaproteobacteria</taxon>
        <taxon>Oceanospirillales</taxon>
        <taxon>Oceanospirillaceae</taxon>
        <taxon>Neptunomonas</taxon>
    </lineage>
</organism>
<dbReference type="InterPro" id="IPR033881">
    <property type="entry name" value="vWA_BatA_type"/>
</dbReference>
<accession>A0A1N7MM73</accession>
<evidence type="ECO:0000256" key="1">
    <source>
        <dbReference type="SAM" id="Phobius"/>
    </source>
</evidence>
<keyword evidence="1" id="KW-1133">Transmembrane helix</keyword>
<evidence type="ECO:0000313" key="3">
    <source>
        <dbReference type="EMBL" id="SIS87265.1"/>
    </source>
</evidence>
<dbReference type="InterPro" id="IPR050768">
    <property type="entry name" value="UPF0353/GerABKA_families"/>
</dbReference>
<dbReference type="PANTHER" id="PTHR22550:SF18">
    <property type="entry name" value="VWFA DOMAIN-CONTAINING PROTEIN"/>
    <property type="match status" value="1"/>
</dbReference>
<gene>
    <name evidence="3" type="ORF">SAMN05421760_106194</name>
</gene>
<dbReference type="Proteomes" id="UP000185999">
    <property type="component" value="Unassembled WGS sequence"/>
</dbReference>
<dbReference type="Pfam" id="PF00092">
    <property type="entry name" value="VWA"/>
    <property type="match status" value="1"/>
</dbReference>
<dbReference type="InterPro" id="IPR002035">
    <property type="entry name" value="VWF_A"/>
</dbReference>
<dbReference type="SMART" id="SM00327">
    <property type="entry name" value="VWA"/>
    <property type="match status" value="1"/>
</dbReference>
<keyword evidence="1" id="KW-0472">Membrane</keyword>
<evidence type="ECO:0000313" key="4">
    <source>
        <dbReference type="Proteomes" id="UP000185999"/>
    </source>
</evidence>
<feature type="transmembrane region" description="Helical" evidence="1">
    <location>
        <begin position="305"/>
        <end position="323"/>
    </location>
</feature>
<dbReference type="OrthoDB" id="6206554at2"/>
<sequence length="328" mass="36232">MFDFALPWLLLLAPVPWIVRYFTASATLSRQSALQVPFIEAMEQAVGTSGNGLKNNRLWMSLIAYLAWCLLLVSAAQPQWLGEPVPQQREGRDMMLAIDLSESMLEEDFELGNQLINRLVATKVVAGDFIERRKGDRIGLILFGSQAYLQAPLTRDRHTVKLLLDEAQIGLAGKTTAIGDAIGLAVKRFKAMDNEQRVLVLITDGTNTAGAIEPDKAAELAAAEGLKIYTIGIGRDRSQRGLLGQFFGGGTPAIDELALQNIAEKTGGRYFRARDLTQLSKIYALLNELEPVEQDSEFFRPVVSLYQWPLFGGIALLCLLGLLQRRRA</sequence>
<dbReference type="EMBL" id="FTOE01000006">
    <property type="protein sequence ID" value="SIS87265.1"/>
    <property type="molecule type" value="Genomic_DNA"/>
</dbReference>
<dbReference type="RefSeq" id="WP_054340434.1">
    <property type="nucleotide sequence ID" value="NZ_FTOE01000006.1"/>
</dbReference>
<dbReference type="PROSITE" id="PS50234">
    <property type="entry name" value="VWFA"/>
    <property type="match status" value="1"/>
</dbReference>
<proteinExistence type="predicted"/>
<dbReference type="AlphaFoldDB" id="A0A1N7MM73"/>